<accession>A0ABW8NDX4</accession>
<sequence>MTNEFKAKAWLKSSCPFCFRFLLFITEAGLLDQVEVVRVDADDEDQLNARRSELQQLTGEVASFPTVELSPGQYLSDTAGLIQHFAAAHGISPESLPTLAFYDSGMFPTALARFREIRSLKEQLSTLSV</sequence>
<dbReference type="SUPFAM" id="SSF52833">
    <property type="entry name" value="Thioredoxin-like"/>
    <property type="match status" value="1"/>
</dbReference>
<evidence type="ECO:0008006" key="3">
    <source>
        <dbReference type="Google" id="ProtNLM"/>
    </source>
</evidence>
<dbReference type="Proteomes" id="UP001620597">
    <property type="component" value="Unassembled WGS sequence"/>
</dbReference>
<evidence type="ECO:0000313" key="2">
    <source>
        <dbReference type="Proteomes" id="UP001620597"/>
    </source>
</evidence>
<gene>
    <name evidence="1" type="ORF">WG929_01130</name>
</gene>
<evidence type="ECO:0000313" key="1">
    <source>
        <dbReference type="EMBL" id="MFK4751000.1"/>
    </source>
</evidence>
<comment type="caution">
    <text evidence="1">The sequence shown here is derived from an EMBL/GenBank/DDBJ whole genome shotgun (WGS) entry which is preliminary data.</text>
</comment>
<dbReference type="InterPro" id="IPR036249">
    <property type="entry name" value="Thioredoxin-like_sf"/>
</dbReference>
<organism evidence="1 2">
    <name type="scientific">Oceanobacter antarcticus</name>
    <dbReference type="NCBI Taxonomy" id="3133425"/>
    <lineage>
        <taxon>Bacteria</taxon>
        <taxon>Pseudomonadati</taxon>
        <taxon>Pseudomonadota</taxon>
        <taxon>Gammaproteobacteria</taxon>
        <taxon>Oceanospirillales</taxon>
        <taxon>Oceanospirillaceae</taxon>
        <taxon>Oceanobacter</taxon>
    </lineage>
</organism>
<keyword evidence="2" id="KW-1185">Reference proteome</keyword>
<dbReference type="EMBL" id="JBBKTX010000001">
    <property type="protein sequence ID" value="MFK4751000.1"/>
    <property type="molecule type" value="Genomic_DNA"/>
</dbReference>
<protein>
    <recommendedName>
        <fullName evidence="3">GST N-terminal domain-containing protein</fullName>
    </recommendedName>
</protein>
<proteinExistence type="predicted"/>
<dbReference type="RefSeq" id="WP_369857218.1">
    <property type="nucleotide sequence ID" value="NZ_JBBKTX010000001.1"/>
</dbReference>
<name>A0ABW8NDX4_9GAMM</name>
<reference evidence="1 2" key="1">
    <citation type="submission" date="2024-03" db="EMBL/GenBank/DDBJ databases">
        <title>High-quality draft genome sequence of Oceanobacter sp. wDCs-4.</title>
        <authorList>
            <person name="Dong C."/>
        </authorList>
    </citation>
    <scope>NUCLEOTIDE SEQUENCE [LARGE SCALE GENOMIC DNA]</scope>
    <source>
        <strain evidence="2">wDCs-4</strain>
    </source>
</reference>